<dbReference type="CDD" id="cd00564">
    <property type="entry name" value="TMP_TenI"/>
    <property type="match status" value="1"/>
</dbReference>
<dbReference type="GO" id="GO:0005737">
    <property type="term" value="C:cytoplasm"/>
    <property type="evidence" value="ECO:0007669"/>
    <property type="project" value="TreeGrafter"/>
</dbReference>
<comment type="pathway">
    <text evidence="1">Cofactor biosynthesis; thiamine diphosphate biosynthesis.</text>
</comment>
<gene>
    <name evidence="4" type="ORF">EHQ64_18485</name>
</gene>
<dbReference type="Pfam" id="PF02581">
    <property type="entry name" value="TMP-TENI"/>
    <property type="match status" value="1"/>
</dbReference>
<keyword evidence="2" id="KW-0784">Thiamine biosynthesis</keyword>
<dbReference type="OrthoDB" id="9810880at2"/>
<sequence length="222" mass="25065">MEYLPRPRQGIWISPGLYPILDLEYCVKSSKDPIRLVGLWNSRRDLIPFYQIRAKRETSSGVRQIYKTLIEVYPDFPVIINDFWEESLELECFGLHIGKEDYASLSAKDRDRIRESKLYLGTSCHTSKDISSLEPGVWDYTGLGPIYTTNSKDTQDQPVGLEGLKEALQIAKIPITPIGGIGPKEISKLSGLGPLSFAMIASASEEESFYECIRILQEINIS</sequence>
<dbReference type="Gene3D" id="3.20.20.70">
    <property type="entry name" value="Aldolase class I"/>
    <property type="match status" value="1"/>
</dbReference>
<feature type="domain" description="Thiamine phosphate synthase/TenI" evidence="3">
    <location>
        <begin position="49"/>
        <end position="200"/>
    </location>
</feature>
<evidence type="ECO:0000256" key="1">
    <source>
        <dbReference type="ARBA" id="ARBA00004948"/>
    </source>
</evidence>
<reference evidence="4" key="1">
    <citation type="journal article" date="2019" name="PLoS Negl. Trop. Dis.">
        <title>Revisiting the worldwide diversity of Leptospira species in the environment.</title>
        <authorList>
            <person name="Vincent A.T."/>
            <person name="Schiettekatte O."/>
            <person name="Bourhy P."/>
            <person name="Veyrier F.J."/>
            <person name="Picardeau M."/>
        </authorList>
    </citation>
    <scope>NUCLEOTIDE SEQUENCE [LARGE SCALE GENOMIC DNA]</scope>
    <source>
        <strain evidence="4">201702455</strain>
    </source>
</reference>
<evidence type="ECO:0000313" key="4">
    <source>
        <dbReference type="EMBL" id="TGL58498.1"/>
    </source>
</evidence>
<evidence type="ECO:0000259" key="3">
    <source>
        <dbReference type="Pfam" id="PF02581"/>
    </source>
</evidence>
<protein>
    <submittedName>
        <fullName evidence="4">Thiamine phosphate synthase</fullName>
    </submittedName>
</protein>
<proteinExistence type="predicted"/>
<dbReference type="InterPro" id="IPR022998">
    <property type="entry name" value="ThiamineP_synth_TenI"/>
</dbReference>
<dbReference type="AlphaFoldDB" id="A0A4R9K2Q5"/>
<dbReference type="InterPro" id="IPR036206">
    <property type="entry name" value="ThiamineP_synth_sf"/>
</dbReference>
<keyword evidence="5" id="KW-1185">Reference proteome</keyword>
<name>A0A4R9K2Q5_9LEPT</name>
<comment type="caution">
    <text evidence="4">The sequence shown here is derived from an EMBL/GenBank/DDBJ whole genome shotgun (WGS) entry which is preliminary data.</text>
</comment>
<dbReference type="EMBL" id="RQGF01000038">
    <property type="protein sequence ID" value="TGL58498.1"/>
    <property type="molecule type" value="Genomic_DNA"/>
</dbReference>
<dbReference type="SUPFAM" id="SSF51391">
    <property type="entry name" value="Thiamin phosphate synthase"/>
    <property type="match status" value="1"/>
</dbReference>
<dbReference type="Proteomes" id="UP000297762">
    <property type="component" value="Unassembled WGS sequence"/>
</dbReference>
<evidence type="ECO:0000256" key="2">
    <source>
        <dbReference type="ARBA" id="ARBA00022977"/>
    </source>
</evidence>
<dbReference type="PANTHER" id="PTHR20857">
    <property type="entry name" value="THIAMINE-PHOSPHATE PYROPHOSPHORYLASE"/>
    <property type="match status" value="1"/>
</dbReference>
<dbReference type="PANTHER" id="PTHR20857:SF15">
    <property type="entry name" value="THIAMINE-PHOSPHATE SYNTHASE"/>
    <property type="match status" value="1"/>
</dbReference>
<dbReference type="GO" id="GO:0004789">
    <property type="term" value="F:thiamine-phosphate diphosphorylase activity"/>
    <property type="evidence" value="ECO:0007669"/>
    <property type="project" value="TreeGrafter"/>
</dbReference>
<dbReference type="InterPro" id="IPR013785">
    <property type="entry name" value="Aldolase_TIM"/>
</dbReference>
<evidence type="ECO:0000313" key="5">
    <source>
        <dbReference type="Proteomes" id="UP000297762"/>
    </source>
</evidence>
<dbReference type="GO" id="GO:0009228">
    <property type="term" value="P:thiamine biosynthetic process"/>
    <property type="evidence" value="ECO:0007669"/>
    <property type="project" value="UniProtKB-KW"/>
</dbReference>
<accession>A0A4R9K2Q5</accession>
<organism evidence="4 5">
    <name type="scientific">Leptospira sarikeiensis</name>
    <dbReference type="NCBI Taxonomy" id="2484943"/>
    <lineage>
        <taxon>Bacteria</taxon>
        <taxon>Pseudomonadati</taxon>
        <taxon>Spirochaetota</taxon>
        <taxon>Spirochaetia</taxon>
        <taxon>Leptospirales</taxon>
        <taxon>Leptospiraceae</taxon>
        <taxon>Leptospira</taxon>
    </lineage>
</organism>